<organism evidence="2 3">
    <name type="scientific">Bacteroides uniformis str. 3978 T3 ii</name>
    <dbReference type="NCBI Taxonomy" id="1339349"/>
    <lineage>
        <taxon>Bacteria</taxon>
        <taxon>Pseudomonadati</taxon>
        <taxon>Bacteroidota</taxon>
        <taxon>Bacteroidia</taxon>
        <taxon>Bacteroidales</taxon>
        <taxon>Bacteroidaceae</taxon>
        <taxon>Bacteroides</taxon>
    </lineage>
</organism>
<gene>
    <name evidence="2" type="ORF">M094_0938</name>
</gene>
<reference evidence="2 3" key="1">
    <citation type="submission" date="2014-04" db="EMBL/GenBank/DDBJ databases">
        <authorList>
            <person name="Sears C."/>
            <person name="Carroll K."/>
            <person name="Sack B.R."/>
            <person name="Qadri F."/>
            <person name="Myers L.L."/>
            <person name="Chung G.-T."/>
            <person name="Escheverria P."/>
            <person name="Fraser C.M."/>
            <person name="Sadzewicz L."/>
            <person name="Shefchek K.A."/>
            <person name="Tallon L."/>
            <person name="Das S.P."/>
            <person name="Daugherty S."/>
            <person name="Mongodin E.F."/>
        </authorList>
    </citation>
    <scope>NUCLEOTIDE SEQUENCE [LARGE SCALE GENOMIC DNA]</scope>
    <source>
        <strain evidence="2 3">3978 T3 ii</strain>
    </source>
</reference>
<dbReference type="AlphaFoldDB" id="A0A078S0I8"/>
<feature type="transmembrane region" description="Helical" evidence="1">
    <location>
        <begin position="12"/>
        <end position="33"/>
    </location>
</feature>
<proteinExistence type="predicted"/>
<name>A0A078S0I8_BACUN</name>
<evidence type="ECO:0000313" key="3">
    <source>
        <dbReference type="Proteomes" id="UP000028013"/>
    </source>
</evidence>
<dbReference type="EMBL" id="JNHN01000172">
    <property type="protein sequence ID" value="KDS51039.1"/>
    <property type="molecule type" value="Genomic_DNA"/>
</dbReference>
<keyword evidence="1" id="KW-0472">Membrane</keyword>
<dbReference type="Proteomes" id="UP000028013">
    <property type="component" value="Unassembled WGS sequence"/>
</dbReference>
<keyword evidence="1" id="KW-1133">Transmembrane helix</keyword>
<comment type="caution">
    <text evidence="2">The sequence shown here is derived from an EMBL/GenBank/DDBJ whole genome shotgun (WGS) entry which is preliminary data.</text>
</comment>
<protein>
    <submittedName>
        <fullName evidence="2">Uncharacterized protein</fullName>
    </submittedName>
</protein>
<evidence type="ECO:0000256" key="1">
    <source>
        <dbReference type="SAM" id="Phobius"/>
    </source>
</evidence>
<sequence length="44" mass="4968">NSNATLRKTVLWVLLLGGTAVCITGVALSVNYIRRKCCKRQKRY</sequence>
<feature type="non-terminal residue" evidence="2">
    <location>
        <position position="1"/>
    </location>
</feature>
<evidence type="ECO:0000313" key="2">
    <source>
        <dbReference type="EMBL" id="KDS51039.1"/>
    </source>
</evidence>
<accession>A0A078S0I8</accession>
<keyword evidence="1" id="KW-0812">Transmembrane</keyword>